<feature type="compositionally biased region" description="Basic and acidic residues" evidence="1">
    <location>
        <begin position="206"/>
        <end position="222"/>
    </location>
</feature>
<name>A0ABQ0I350_9ALTE</name>
<evidence type="ECO:0000313" key="2">
    <source>
        <dbReference type="EMBL" id="GAC03742.1"/>
    </source>
</evidence>
<feature type="region of interest" description="Disordered" evidence="1">
    <location>
        <begin position="198"/>
        <end position="222"/>
    </location>
</feature>
<comment type="caution">
    <text evidence="2">The sequence shown here is derived from an EMBL/GenBank/DDBJ whole genome shotgun (WGS) entry which is preliminary data.</text>
</comment>
<evidence type="ECO:0000313" key="3">
    <source>
        <dbReference type="Proteomes" id="UP000008372"/>
    </source>
</evidence>
<reference evidence="2 3" key="1">
    <citation type="journal article" date="2014" name="Environ. Microbiol.">
        <title>Comparative genomics of the marine bacterial genus Glaciecola reveals the high degree of genomic diversity and genomic characteristic for cold adaptation.</title>
        <authorList>
            <person name="Qin Q.L."/>
            <person name="Xie B.B."/>
            <person name="Yu Y."/>
            <person name="Shu Y.L."/>
            <person name="Rong J.C."/>
            <person name="Zhang Y.J."/>
            <person name="Zhao D.L."/>
            <person name="Chen X.L."/>
            <person name="Zhang X.Y."/>
            <person name="Chen B."/>
            <person name="Zhou B.C."/>
            <person name="Zhang Y.Z."/>
        </authorList>
    </citation>
    <scope>NUCLEOTIDE SEQUENCE [LARGE SCALE GENOMIC DNA]</scope>
    <source>
        <strain evidence="2 3">NO2</strain>
    </source>
</reference>
<protein>
    <submittedName>
        <fullName evidence="2">Uncharacterized protein</fullName>
    </submittedName>
</protein>
<dbReference type="EMBL" id="BAEK01000016">
    <property type="protein sequence ID" value="GAC03742.1"/>
    <property type="molecule type" value="Genomic_DNA"/>
</dbReference>
<proteinExistence type="predicted"/>
<evidence type="ECO:0000256" key="1">
    <source>
        <dbReference type="SAM" id="MobiDB-lite"/>
    </source>
</evidence>
<dbReference type="RefSeq" id="WP_008302593.1">
    <property type="nucleotide sequence ID" value="NZ_BAEK01000016.1"/>
</dbReference>
<accession>A0ABQ0I350</accession>
<gene>
    <name evidence="2" type="ORF">GAGA_0879</name>
</gene>
<organism evidence="2 3">
    <name type="scientific">Paraglaciecola agarilytica NO2</name>
    <dbReference type="NCBI Taxonomy" id="1125747"/>
    <lineage>
        <taxon>Bacteria</taxon>
        <taxon>Pseudomonadati</taxon>
        <taxon>Pseudomonadota</taxon>
        <taxon>Gammaproteobacteria</taxon>
        <taxon>Alteromonadales</taxon>
        <taxon>Alteromonadaceae</taxon>
        <taxon>Paraglaciecola</taxon>
    </lineage>
</organism>
<dbReference type="Proteomes" id="UP000008372">
    <property type="component" value="Unassembled WGS sequence"/>
</dbReference>
<sequence>MAHIGSTDFYIGIPSLPREEFELYSTRLFDQWDQYANNHLYLEDYSLALDVEEGSIKASGRIVAALGVLYIGIGQYGSFISGLNTIHGQVKSVSKYLGEKAGAPFVESSIKPKVSNRGESLSRLKNIFTKVQSGDLSVEQAMIESETLFGDELDSCPEFKSGLQDSLEKTPVMLQQMPLALVDVEGNALLPEKRVIQRLPRQPKPKRPEPPADQLRVEVWRDTKKSKKNVRVTNLR</sequence>
<keyword evidence="3" id="KW-1185">Reference proteome</keyword>